<comment type="caution">
    <text evidence="3">The sequence shown here is derived from an EMBL/GenBank/DDBJ whole genome shotgun (WGS) entry which is preliminary data.</text>
</comment>
<proteinExistence type="predicted"/>
<gene>
    <name evidence="3" type="ORF">F8388_019312</name>
    <name evidence="4" type="ORF">G4B88_013170</name>
</gene>
<keyword evidence="6" id="KW-1185">Reference proteome</keyword>
<dbReference type="EMBL" id="JAATIQ010000074">
    <property type="protein sequence ID" value="KAF4388333.1"/>
    <property type="molecule type" value="Genomic_DNA"/>
</dbReference>
<dbReference type="Proteomes" id="UP000583929">
    <property type="component" value="Unassembled WGS sequence"/>
</dbReference>
<dbReference type="InterPro" id="IPR025558">
    <property type="entry name" value="DUF4283"/>
</dbReference>
<evidence type="ECO:0000259" key="2">
    <source>
        <dbReference type="Pfam" id="PF14392"/>
    </source>
</evidence>
<evidence type="ECO:0000313" key="6">
    <source>
        <dbReference type="Proteomes" id="UP000583929"/>
    </source>
</evidence>
<dbReference type="Proteomes" id="UP000525078">
    <property type="component" value="Unassembled WGS sequence"/>
</dbReference>
<dbReference type="PANTHER" id="PTHR31286:SF183">
    <property type="entry name" value="CCHC-TYPE DOMAIN-CONTAINING PROTEIN"/>
    <property type="match status" value="1"/>
</dbReference>
<evidence type="ECO:0000313" key="5">
    <source>
        <dbReference type="Proteomes" id="UP000525078"/>
    </source>
</evidence>
<evidence type="ECO:0008006" key="7">
    <source>
        <dbReference type="Google" id="ProtNLM"/>
    </source>
</evidence>
<reference evidence="5 6" key="1">
    <citation type="journal article" date="2020" name="bioRxiv">
        <title>Sequence and annotation of 42 cannabis genomes reveals extensive copy number variation in cannabinoid synthesis and pathogen resistance genes.</title>
        <authorList>
            <person name="Mckernan K.J."/>
            <person name="Helbert Y."/>
            <person name="Kane L.T."/>
            <person name="Ebling H."/>
            <person name="Zhang L."/>
            <person name="Liu B."/>
            <person name="Eaton Z."/>
            <person name="Mclaughlin S."/>
            <person name="Kingan S."/>
            <person name="Baybayan P."/>
            <person name="Concepcion G."/>
            <person name="Jordan M."/>
            <person name="Riva A."/>
            <person name="Barbazuk W."/>
            <person name="Harkins T."/>
        </authorList>
    </citation>
    <scope>NUCLEOTIDE SEQUENCE [LARGE SCALE GENOMIC DNA]</scope>
    <source>
        <strain evidence="5 6">cv. Jamaican Lion 4</strain>
        <strain evidence="4">Father</strain>
        <strain evidence="3">Mother</strain>
        <tissue evidence="3">Leaf</tissue>
    </source>
</reference>
<dbReference type="InterPro" id="IPR040256">
    <property type="entry name" value="At4g02000-like"/>
</dbReference>
<sequence>MASASSSYPPGEIDEEVTLDVEEFGGLSLDVEEEEEEYDVRWCLVGRFLNVRVIDVQAMQHMMAFLWKPVKGLYVKELEQNRFLFQFYHELDIKRVIGGSPWTFERKQLIFERLKVGDNLRTITLNRLDLWVQIHDLQHGFRTEKTIQRIGGYIGKFVESDRIIFPVWREYFKVRVTISLDQPLKRRMKIRRLNISDWFWVNFKYEHAPTFCFICGLIGHADKLCPRLFETSEESIVKPYGVFMRATTQRQNKLIRSQWLRSGRKEKYGEEQSSAARRNGGGAVGITMEDVKVHRSGSNGENWGRGEDLGIDDPIIVHKFGAEYVENNGDNIDINMTNDIGGDTQVVVDNELVVFESKRKRLGSVGPDNNTITCLHVLDINEGMNYFPQNKKKMTGCTCKDNSSDTPTTPTCENNQIFKI</sequence>
<accession>A0A7J6FTG5</accession>
<dbReference type="InterPro" id="IPR025836">
    <property type="entry name" value="Zn_knuckle_CX2CX4HX4C"/>
</dbReference>
<name>A0A7J6FTG5_CANSA</name>
<evidence type="ECO:0000259" key="1">
    <source>
        <dbReference type="Pfam" id="PF14111"/>
    </source>
</evidence>
<organism evidence="3 5">
    <name type="scientific">Cannabis sativa</name>
    <name type="common">Hemp</name>
    <name type="synonym">Marijuana</name>
    <dbReference type="NCBI Taxonomy" id="3483"/>
    <lineage>
        <taxon>Eukaryota</taxon>
        <taxon>Viridiplantae</taxon>
        <taxon>Streptophyta</taxon>
        <taxon>Embryophyta</taxon>
        <taxon>Tracheophyta</taxon>
        <taxon>Spermatophyta</taxon>
        <taxon>Magnoliopsida</taxon>
        <taxon>eudicotyledons</taxon>
        <taxon>Gunneridae</taxon>
        <taxon>Pentapetalae</taxon>
        <taxon>rosids</taxon>
        <taxon>fabids</taxon>
        <taxon>Rosales</taxon>
        <taxon>Cannabaceae</taxon>
        <taxon>Cannabis</taxon>
    </lineage>
</organism>
<evidence type="ECO:0000313" key="3">
    <source>
        <dbReference type="EMBL" id="KAF4373130.1"/>
    </source>
</evidence>
<dbReference type="PANTHER" id="PTHR31286">
    <property type="entry name" value="GLYCINE-RICH CELL WALL STRUCTURAL PROTEIN 1.8-LIKE"/>
    <property type="match status" value="1"/>
</dbReference>
<dbReference type="Pfam" id="PF14392">
    <property type="entry name" value="zf-CCHC_4"/>
    <property type="match status" value="1"/>
</dbReference>
<dbReference type="Pfam" id="PF14111">
    <property type="entry name" value="DUF4283"/>
    <property type="match status" value="1"/>
</dbReference>
<evidence type="ECO:0000313" key="4">
    <source>
        <dbReference type="EMBL" id="KAF4388333.1"/>
    </source>
</evidence>
<feature type="domain" description="DUF4283" evidence="1">
    <location>
        <begin position="40"/>
        <end position="114"/>
    </location>
</feature>
<protein>
    <recommendedName>
        <fullName evidence="7">CCHC-type domain-containing protein</fullName>
    </recommendedName>
</protein>
<dbReference type="EMBL" id="JAATIP010000101">
    <property type="protein sequence ID" value="KAF4373130.1"/>
    <property type="molecule type" value="Genomic_DNA"/>
</dbReference>
<feature type="domain" description="Zinc knuckle CX2CX4HX4C" evidence="2">
    <location>
        <begin position="181"/>
        <end position="226"/>
    </location>
</feature>
<dbReference type="AlphaFoldDB" id="A0A7J6FTG5"/>